<organism evidence="2 3">
    <name type="scientific">Glycomyces paridis</name>
    <dbReference type="NCBI Taxonomy" id="2126555"/>
    <lineage>
        <taxon>Bacteria</taxon>
        <taxon>Bacillati</taxon>
        <taxon>Actinomycetota</taxon>
        <taxon>Actinomycetes</taxon>
        <taxon>Glycomycetales</taxon>
        <taxon>Glycomycetaceae</taxon>
        <taxon>Glycomyces</taxon>
    </lineage>
</organism>
<proteinExistence type="predicted"/>
<dbReference type="EMBL" id="STGX01000009">
    <property type="protein sequence ID" value="THV27950.1"/>
    <property type="molecule type" value="Genomic_DNA"/>
</dbReference>
<keyword evidence="1" id="KW-0812">Transmembrane</keyword>
<sequence>MTIDLPVLLGILVALGAVVTYAAGALRGLKKWVRRTATSAERTEENLATTSGTSLAATVERTAVALDRIQLRLDGQDRRLDGQDVVVRETHDLAIGAKAIAVDVRDRLDRHLIHDHGAQPAPPTQE</sequence>
<keyword evidence="3" id="KW-1185">Reference proteome</keyword>
<evidence type="ECO:0000313" key="2">
    <source>
        <dbReference type="EMBL" id="THV27950.1"/>
    </source>
</evidence>
<comment type="caution">
    <text evidence="2">The sequence shown here is derived from an EMBL/GenBank/DDBJ whole genome shotgun (WGS) entry which is preliminary data.</text>
</comment>
<dbReference type="RefSeq" id="WP_136530183.1">
    <property type="nucleotide sequence ID" value="NZ_STGX01000009.1"/>
</dbReference>
<feature type="transmembrane region" description="Helical" evidence="1">
    <location>
        <begin position="6"/>
        <end position="26"/>
    </location>
</feature>
<gene>
    <name evidence="2" type="ORF">E9998_13245</name>
</gene>
<dbReference type="Proteomes" id="UP000305792">
    <property type="component" value="Unassembled WGS sequence"/>
</dbReference>
<keyword evidence="1" id="KW-0472">Membrane</keyword>
<evidence type="ECO:0000313" key="3">
    <source>
        <dbReference type="Proteomes" id="UP000305792"/>
    </source>
</evidence>
<protein>
    <submittedName>
        <fullName evidence="2">Uncharacterized protein</fullName>
    </submittedName>
</protein>
<dbReference type="AlphaFoldDB" id="A0A4S8PCA9"/>
<keyword evidence="1" id="KW-1133">Transmembrane helix</keyword>
<evidence type="ECO:0000256" key="1">
    <source>
        <dbReference type="SAM" id="Phobius"/>
    </source>
</evidence>
<name>A0A4S8PCA9_9ACTN</name>
<accession>A0A4S8PCA9</accession>
<reference evidence="2 3" key="1">
    <citation type="journal article" date="2018" name="Int. J. Syst. Evol. Microbiol.">
        <title>Glycomyces paridis sp. nov., isolated from the medicinal plant Paris polyphylla.</title>
        <authorList>
            <person name="Fang X.M."/>
            <person name="Bai J.L."/>
            <person name="Su J."/>
            <person name="Zhao L.L."/>
            <person name="Liu H.Y."/>
            <person name="Ma B.P."/>
            <person name="Zhang Y.Q."/>
            <person name="Yu L.Y."/>
        </authorList>
    </citation>
    <scope>NUCLEOTIDE SEQUENCE [LARGE SCALE GENOMIC DNA]</scope>
    <source>
        <strain evidence="2 3">CPCC 204357</strain>
    </source>
</reference>